<keyword evidence="3" id="KW-1185">Reference proteome</keyword>
<organism evidence="2 3">
    <name type="scientific">Electrophorus voltai</name>
    <dbReference type="NCBI Taxonomy" id="2609070"/>
    <lineage>
        <taxon>Eukaryota</taxon>
        <taxon>Metazoa</taxon>
        <taxon>Chordata</taxon>
        <taxon>Craniata</taxon>
        <taxon>Vertebrata</taxon>
        <taxon>Euteleostomi</taxon>
        <taxon>Actinopterygii</taxon>
        <taxon>Neopterygii</taxon>
        <taxon>Teleostei</taxon>
        <taxon>Ostariophysi</taxon>
        <taxon>Gymnotiformes</taxon>
        <taxon>Gymnotoidei</taxon>
        <taxon>Gymnotidae</taxon>
        <taxon>Electrophorus</taxon>
    </lineage>
</organism>
<proteinExistence type="predicted"/>
<accession>A0AAD8Z0A0</accession>
<gene>
    <name evidence="2" type="ORF">P4O66_015151</name>
</gene>
<comment type="caution">
    <text evidence="2">The sequence shown here is derived from an EMBL/GenBank/DDBJ whole genome shotgun (WGS) entry which is preliminary data.</text>
</comment>
<name>A0AAD8Z0A0_9TELE</name>
<feature type="compositionally biased region" description="Basic and acidic residues" evidence="1">
    <location>
        <begin position="26"/>
        <end position="39"/>
    </location>
</feature>
<reference evidence="2" key="1">
    <citation type="submission" date="2023-03" db="EMBL/GenBank/DDBJ databases">
        <title>Electrophorus voltai genome.</title>
        <authorList>
            <person name="Bian C."/>
        </authorList>
    </citation>
    <scope>NUCLEOTIDE SEQUENCE</scope>
    <source>
        <strain evidence="2">CB-2022</strain>
        <tissue evidence="2">Muscle</tissue>
    </source>
</reference>
<evidence type="ECO:0000256" key="1">
    <source>
        <dbReference type="SAM" id="MobiDB-lite"/>
    </source>
</evidence>
<dbReference type="Proteomes" id="UP001239994">
    <property type="component" value="Unassembled WGS sequence"/>
</dbReference>
<dbReference type="AlphaFoldDB" id="A0AAD8Z0A0"/>
<evidence type="ECO:0000313" key="2">
    <source>
        <dbReference type="EMBL" id="KAK1789206.1"/>
    </source>
</evidence>
<protein>
    <submittedName>
        <fullName evidence="2">Uncharacterized protein</fullName>
    </submittedName>
</protein>
<evidence type="ECO:0000313" key="3">
    <source>
        <dbReference type="Proteomes" id="UP001239994"/>
    </source>
</evidence>
<sequence>MARRELRDHLELRRRPKQPHQGKWQRAVERDVSRREVRVPSRRQGRGHGSASLVNSQLLMSSLAVSLAPAATPGY</sequence>
<feature type="region of interest" description="Disordered" evidence="1">
    <location>
        <begin position="1"/>
        <end position="52"/>
    </location>
</feature>
<dbReference type="EMBL" id="JAROKS010000022">
    <property type="protein sequence ID" value="KAK1789206.1"/>
    <property type="molecule type" value="Genomic_DNA"/>
</dbReference>
<feature type="compositionally biased region" description="Basic and acidic residues" evidence="1">
    <location>
        <begin position="1"/>
        <end position="13"/>
    </location>
</feature>